<dbReference type="AlphaFoldDB" id="A0A3E1Y8L4"/>
<dbReference type="Proteomes" id="UP000260644">
    <property type="component" value="Unassembled WGS sequence"/>
</dbReference>
<gene>
    <name evidence="1" type="ORF">DVR12_13575</name>
</gene>
<keyword evidence="2" id="KW-1185">Reference proteome</keyword>
<proteinExistence type="predicted"/>
<evidence type="ECO:0000313" key="2">
    <source>
        <dbReference type="Proteomes" id="UP000260644"/>
    </source>
</evidence>
<reference evidence="1 2" key="1">
    <citation type="submission" date="2018-07" db="EMBL/GenBank/DDBJ databases">
        <title>Chitinophaga K2CV101002-2 sp. nov., isolated from a monsoon evergreen broad-leaved forest soil.</title>
        <authorList>
            <person name="Lv Y."/>
        </authorList>
    </citation>
    <scope>NUCLEOTIDE SEQUENCE [LARGE SCALE GENOMIC DNA]</scope>
    <source>
        <strain evidence="1 2">GDMCC 1.1288</strain>
    </source>
</reference>
<organism evidence="1 2">
    <name type="scientific">Chitinophaga silvatica</name>
    <dbReference type="NCBI Taxonomy" id="2282649"/>
    <lineage>
        <taxon>Bacteria</taxon>
        <taxon>Pseudomonadati</taxon>
        <taxon>Bacteroidota</taxon>
        <taxon>Chitinophagia</taxon>
        <taxon>Chitinophagales</taxon>
        <taxon>Chitinophagaceae</taxon>
        <taxon>Chitinophaga</taxon>
    </lineage>
</organism>
<evidence type="ECO:0000313" key="1">
    <source>
        <dbReference type="EMBL" id="RFS21691.1"/>
    </source>
</evidence>
<accession>A0A3E1Y8L4</accession>
<comment type="caution">
    <text evidence="1">The sequence shown here is derived from an EMBL/GenBank/DDBJ whole genome shotgun (WGS) entry which is preliminary data.</text>
</comment>
<feature type="non-terminal residue" evidence="1">
    <location>
        <position position="49"/>
    </location>
</feature>
<dbReference type="EMBL" id="QPMM01000007">
    <property type="protein sequence ID" value="RFS21691.1"/>
    <property type="molecule type" value="Genomic_DNA"/>
</dbReference>
<name>A0A3E1Y8L4_9BACT</name>
<protein>
    <submittedName>
        <fullName evidence="1">Transposase</fullName>
    </submittedName>
</protein>
<sequence>MDKNLNLLLEALLPEGILYYFELTDASQTDTEISIYLEEKNIAPAEHQH</sequence>